<feature type="compositionally biased region" description="Basic and acidic residues" evidence="1">
    <location>
        <begin position="53"/>
        <end position="67"/>
    </location>
</feature>
<organism evidence="2 3">
    <name type="scientific">Streptomyces violascens</name>
    <dbReference type="NCBI Taxonomy" id="67381"/>
    <lineage>
        <taxon>Bacteria</taxon>
        <taxon>Bacillati</taxon>
        <taxon>Actinomycetota</taxon>
        <taxon>Actinomycetes</taxon>
        <taxon>Kitasatosporales</taxon>
        <taxon>Streptomycetaceae</taxon>
        <taxon>Streptomyces</taxon>
    </lineage>
</organism>
<protein>
    <submittedName>
        <fullName evidence="2">Uncharacterized protein</fullName>
    </submittedName>
</protein>
<comment type="caution">
    <text evidence="2">The sequence shown here is derived from an EMBL/GenBank/DDBJ whole genome shotgun (WGS) entry which is preliminary data.</text>
</comment>
<dbReference type="EMBL" id="BNDY01000002">
    <property type="protein sequence ID" value="GHI36359.1"/>
    <property type="molecule type" value="Genomic_DNA"/>
</dbReference>
<reference evidence="2" key="1">
    <citation type="submission" date="2024-05" db="EMBL/GenBank/DDBJ databases">
        <title>Whole genome shotgun sequence of Streptomyces violascens NBRC 12920.</title>
        <authorList>
            <person name="Komaki H."/>
            <person name="Tamura T."/>
        </authorList>
    </citation>
    <scope>NUCLEOTIDE SEQUENCE</scope>
    <source>
        <strain evidence="2">NBRC 12920</strain>
    </source>
</reference>
<sequence length="122" mass="13016">MDDGTAIEPYGAPAFACLPHLTDRAEAARFWWQFAAGAGSPAAAHRLYPHPLRYGEPHDAQHWREQTETLADSASPDPPHGLHPAEHEPLLPQARSGPASADGVREAAGCPPCRPDGTSRPA</sequence>
<evidence type="ECO:0000256" key="1">
    <source>
        <dbReference type="SAM" id="MobiDB-lite"/>
    </source>
</evidence>
<proteinExistence type="predicted"/>
<accession>A0ABQ3QGG3</accession>
<evidence type="ECO:0000313" key="3">
    <source>
        <dbReference type="Proteomes" id="UP001050808"/>
    </source>
</evidence>
<name>A0ABQ3QGG3_9ACTN</name>
<dbReference type="Proteomes" id="UP001050808">
    <property type="component" value="Unassembled WGS sequence"/>
</dbReference>
<dbReference type="RefSeq" id="WP_189960340.1">
    <property type="nucleotide sequence ID" value="NZ_BMUA01000001.1"/>
</dbReference>
<gene>
    <name evidence="2" type="ORF">Sviol_07670</name>
</gene>
<feature type="region of interest" description="Disordered" evidence="1">
    <location>
        <begin position="49"/>
        <end position="122"/>
    </location>
</feature>
<evidence type="ECO:0000313" key="2">
    <source>
        <dbReference type="EMBL" id="GHI36359.1"/>
    </source>
</evidence>
<keyword evidence="3" id="KW-1185">Reference proteome</keyword>